<comment type="catalytic activity">
    <reaction evidence="1 9">
        <text>Transfers a segment of a (1-&gt;4)-alpha-D-glucan chain to a primary hydroxy group in a similar glucan chain.</text>
        <dbReference type="EC" id="2.4.1.18"/>
    </reaction>
</comment>
<dbReference type="GO" id="GO:0043169">
    <property type="term" value="F:cation binding"/>
    <property type="evidence" value="ECO:0007669"/>
    <property type="project" value="InterPro"/>
</dbReference>
<dbReference type="HAMAP" id="MF_00685">
    <property type="entry name" value="GlgB"/>
    <property type="match status" value="1"/>
</dbReference>
<evidence type="ECO:0000313" key="13">
    <source>
        <dbReference type="Proteomes" id="UP001321582"/>
    </source>
</evidence>
<reference evidence="12 13" key="1">
    <citation type="submission" date="2022-11" db="EMBL/GenBank/DDBJ databases">
        <title>Haliovirga abyssi gen. nov., sp. nov., a mesophilic fermentative bacterium isolated from the Iheya North hydrothermal field and the proposal of Haliovirgaceae fam. nov.</title>
        <authorList>
            <person name="Miyazaki U."/>
            <person name="Tame A."/>
            <person name="Miyazaki J."/>
            <person name="Takai K."/>
            <person name="Sawayama S."/>
            <person name="Kitajima M."/>
            <person name="Okamoto A."/>
            <person name="Nakagawa S."/>
        </authorList>
    </citation>
    <scope>NUCLEOTIDE SEQUENCE [LARGE SCALE GENOMIC DNA]</scope>
    <source>
        <strain evidence="12 13">IC12</strain>
    </source>
</reference>
<keyword evidence="13" id="KW-1185">Reference proteome</keyword>
<accession>A0AAU9E2M0</accession>
<evidence type="ECO:0000259" key="11">
    <source>
        <dbReference type="SMART" id="SM00642"/>
    </source>
</evidence>
<evidence type="ECO:0000256" key="5">
    <source>
        <dbReference type="ARBA" id="ARBA00022676"/>
    </source>
</evidence>
<evidence type="ECO:0000256" key="6">
    <source>
        <dbReference type="ARBA" id="ARBA00022679"/>
    </source>
</evidence>
<keyword evidence="4 9" id="KW-0321">Glycogen metabolism</keyword>
<dbReference type="Pfam" id="PF02806">
    <property type="entry name" value="Alpha-amylase_C"/>
    <property type="match status" value="1"/>
</dbReference>
<evidence type="ECO:0000313" key="12">
    <source>
        <dbReference type="EMBL" id="BDU50640.1"/>
    </source>
</evidence>
<dbReference type="InterPro" id="IPR054169">
    <property type="entry name" value="GlgB_N"/>
</dbReference>
<dbReference type="Gene3D" id="2.60.40.1180">
    <property type="entry name" value="Golgi alpha-mannosidase II"/>
    <property type="match status" value="1"/>
</dbReference>
<dbReference type="CDD" id="cd02855">
    <property type="entry name" value="E_set_GBE_prok_N"/>
    <property type="match status" value="1"/>
</dbReference>
<name>A0AAU9E2M0_9FUSO</name>
<dbReference type="InterPro" id="IPR014756">
    <property type="entry name" value="Ig_E-set"/>
</dbReference>
<dbReference type="SUPFAM" id="SSF81296">
    <property type="entry name" value="E set domains"/>
    <property type="match status" value="1"/>
</dbReference>
<evidence type="ECO:0000256" key="9">
    <source>
        <dbReference type="HAMAP-Rule" id="MF_00685"/>
    </source>
</evidence>
<dbReference type="InterPro" id="IPR006048">
    <property type="entry name" value="A-amylase/branching_C"/>
</dbReference>
<dbReference type="GO" id="GO:0003844">
    <property type="term" value="F:1,4-alpha-glucan branching enzyme activity"/>
    <property type="evidence" value="ECO:0007669"/>
    <property type="project" value="UniProtKB-UniRule"/>
</dbReference>
<evidence type="ECO:0000256" key="1">
    <source>
        <dbReference type="ARBA" id="ARBA00000826"/>
    </source>
</evidence>
<dbReference type="GO" id="GO:0005829">
    <property type="term" value="C:cytosol"/>
    <property type="evidence" value="ECO:0007669"/>
    <property type="project" value="TreeGrafter"/>
</dbReference>
<dbReference type="FunFam" id="3.20.20.80:FF:000003">
    <property type="entry name" value="1,4-alpha-glucan branching enzyme GlgB"/>
    <property type="match status" value="1"/>
</dbReference>
<evidence type="ECO:0000256" key="4">
    <source>
        <dbReference type="ARBA" id="ARBA00022600"/>
    </source>
</evidence>
<dbReference type="FunFam" id="2.60.40.1180:FF:000002">
    <property type="entry name" value="1,4-alpha-glucan branching enzyme GlgB"/>
    <property type="match status" value="1"/>
</dbReference>
<evidence type="ECO:0000256" key="10">
    <source>
        <dbReference type="PIRSR" id="PIRSR000463-1"/>
    </source>
</evidence>
<feature type="active site" description="Proton donor" evidence="9 10">
    <location>
        <position position="463"/>
    </location>
</feature>
<evidence type="ECO:0000256" key="7">
    <source>
        <dbReference type="ARBA" id="ARBA00023056"/>
    </source>
</evidence>
<protein>
    <recommendedName>
        <fullName evidence="9">1,4-alpha-glucan branching enzyme GlgB</fullName>
        <ecNumber evidence="9">2.4.1.18</ecNumber>
    </recommendedName>
    <alternativeName>
        <fullName evidence="9">1,4-alpha-D-glucan:1,4-alpha-D-glucan 6-glucosyl-transferase</fullName>
    </alternativeName>
    <alternativeName>
        <fullName evidence="9">Alpha-(1-&gt;4)-glucan branching enzyme</fullName>
    </alternativeName>
    <alternativeName>
        <fullName evidence="9">Glycogen branching enzyme</fullName>
        <shortName evidence="9">BE</shortName>
    </alternativeName>
</protein>
<dbReference type="NCBIfam" id="NF003811">
    <property type="entry name" value="PRK05402.1"/>
    <property type="match status" value="1"/>
</dbReference>
<keyword evidence="5 9" id="KW-0328">Glycosyltransferase</keyword>
<dbReference type="InterPro" id="IPR013783">
    <property type="entry name" value="Ig-like_fold"/>
</dbReference>
<keyword evidence="7 9" id="KW-0320">Glycogen biosynthesis</keyword>
<proteinExistence type="inferred from homology"/>
<dbReference type="NCBIfam" id="TIGR01515">
    <property type="entry name" value="branching_enzym"/>
    <property type="match status" value="1"/>
</dbReference>
<comment type="subunit">
    <text evidence="9">Monomer.</text>
</comment>
<dbReference type="SUPFAM" id="SSF51011">
    <property type="entry name" value="Glycosyl hydrolase domain"/>
    <property type="match status" value="1"/>
</dbReference>
<dbReference type="Pfam" id="PF00128">
    <property type="entry name" value="Alpha-amylase"/>
    <property type="match status" value="1"/>
</dbReference>
<feature type="active site" description="Nucleophile" evidence="9 10">
    <location>
        <position position="410"/>
    </location>
</feature>
<dbReference type="Pfam" id="PF02922">
    <property type="entry name" value="CBM_48"/>
    <property type="match status" value="1"/>
</dbReference>
<dbReference type="RefSeq" id="WP_307903503.1">
    <property type="nucleotide sequence ID" value="NZ_AP027059.1"/>
</dbReference>
<dbReference type="SUPFAM" id="SSF51445">
    <property type="entry name" value="(Trans)glycosidases"/>
    <property type="match status" value="1"/>
</dbReference>
<dbReference type="EC" id="2.4.1.18" evidence="9"/>
<dbReference type="InterPro" id="IPR006407">
    <property type="entry name" value="GlgB"/>
</dbReference>
<dbReference type="PANTHER" id="PTHR43651">
    <property type="entry name" value="1,4-ALPHA-GLUCAN-BRANCHING ENZYME"/>
    <property type="match status" value="1"/>
</dbReference>
<evidence type="ECO:0000256" key="8">
    <source>
        <dbReference type="ARBA" id="ARBA00023277"/>
    </source>
</evidence>
<gene>
    <name evidence="9 12" type="primary">glgB</name>
    <name evidence="12" type="ORF">HLVA_12090</name>
</gene>
<dbReference type="GO" id="GO:0005978">
    <property type="term" value="P:glycogen biosynthetic process"/>
    <property type="evidence" value="ECO:0007669"/>
    <property type="project" value="UniProtKB-UniRule"/>
</dbReference>
<dbReference type="FunFam" id="2.60.40.10:FF:000169">
    <property type="entry name" value="1,4-alpha-glucan branching enzyme GlgB"/>
    <property type="match status" value="1"/>
</dbReference>
<dbReference type="PANTHER" id="PTHR43651:SF3">
    <property type="entry name" value="1,4-ALPHA-GLUCAN-BRANCHING ENZYME"/>
    <property type="match status" value="1"/>
</dbReference>
<dbReference type="InterPro" id="IPR013780">
    <property type="entry name" value="Glyco_hydro_b"/>
</dbReference>
<dbReference type="CDD" id="cd11322">
    <property type="entry name" value="AmyAc_Glg_BE"/>
    <property type="match status" value="1"/>
</dbReference>
<feature type="domain" description="Glycosyl hydrolase family 13 catalytic" evidence="11">
    <location>
        <begin position="251"/>
        <end position="613"/>
    </location>
</feature>
<dbReference type="NCBIfam" id="NF008967">
    <property type="entry name" value="PRK12313.1"/>
    <property type="match status" value="1"/>
</dbReference>
<comment type="similarity">
    <text evidence="3 9">Belongs to the glycosyl hydrolase 13 family. GlgB subfamily.</text>
</comment>
<dbReference type="PIRSF" id="PIRSF000463">
    <property type="entry name" value="GlgB"/>
    <property type="match status" value="1"/>
</dbReference>
<dbReference type="InterPro" id="IPR044143">
    <property type="entry name" value="GlgB_N_E_set_prok"/>
</dbReference>
<dbReference type="InterPro" id="IPR004193">
    <property type="entry name" value="Glyco_hydro_13_N"/>
</dbReference>
<organism evidence="12 13">
    <name type="scientific">Haliovirga abyssi</name>
    <dbReference type="NCBI Taxonomy" id="2996794"/>
    <lineage>
        <taxon>Bacteria</taxon>
        <taxon>Fusobacteriati</taxon>
        <taxon>Fusobacteriota</taxon>
        <taxon>Fusobacteriia</taxon>
        <taxon>Fusobacteriales</taxon>
        <taxon>Haliovirgaceae</taxon>
        <taxon>Haliovirga</taxon>
    </lineage>
</organism>
<keyword evidence="8 9" id="KW-0119">Carbohydrate metabolism</keyword>
<comment type="function">
    <text evidence="9">Catalyzes the formation of the alpha-1,6-glucosidic linkages in glycogen by scission of a 1,4-alpha-linked oligosaccharide from growing alpha-1,4-glucan chains and the subsequent attachment of the oligosaccharide to the alpha-1,6 position.</text>
</comment>
<evidence type="ECO:0000256" key="3">
    <source>
        <dbReference type="ARBA" id="ARBA00009000"/>
    </source>
</evidence>
<keyword evidence="6 9" id="KW-0808">Transferase</keyword>
<dbReference type="AlphaFoldDB" id="A0AAU9E2M0"/>
<dbReference type="Pfam" id="PF22019">
    <property type="entry name" value="GlgB_N"/>
    <property type="match status" value="1"/>
</dbReference>
<evidence type="ECO:0000256" key="2">
    <source>
        <dbReference type="ARBA" id="ARBA00004964"/>
    </source>
</evidence>
<dbReference type="Proteomes" id="UP001321582">
    <property type="component" value="Chromosome"/>
</dbReference>
<dbReference type="KEGG" id="haby:HLVA_12090"/>
<comment type="pathway">
    <text evidence="2 9">Glycan biosynthesis; glycogen biosynthesis.</text>
</comment>
<dbReference type="SMART" id="SM00642">
    <property type="entry name" value="Aamy"/>
    <property type="match status" value="1"/>
</dbReference>
<dbReference type="EMBL" id="AP027059">
    <property type="protein sequence ID" value="BDU50640.1"/>
    <property type="molecule type" value="Genomic_DNA"/>
</dbReference>
<dbReference type="InterPro" id="IPR006047">
    <property type="entry name" value="GH13_cat_dom"/>
</dbReference>
<dbReference type="GO" id="GO:0004553">
    <property type="term" value="F:hydrolase activity, hydrolyzing O-glycosyl compounds"/>
    <property type="evidence" value="ECO:0007669"/>
    <property type="project" value="InterPro"/>
</dbReference>
<sequence length="731" mass="85677">MTTLNEWEINQIVNATSRDPHGVLGIHKINEKDFSIRAYNPAVKKIEIIFNELESPIEMDRITEDGLFEKKVELEDFAKYKFKYTGHNGVEWERYDAYSFLPSITEYDMYLFNEGNHHRIYEKLGAHIKEIDGVKGVSFGVWAPEAERVSVVGHFNSWDGRVNQMRILGNSGVWELFIPNIGEGELYRFEIKTKNNDILLKSDPYAFYSEVRPDNASVVYEIDNKYDWNDDKWLKNRREKDQLNSPMSTYEVHLGSWARKVEEENRVLTYREMADLLVNYVSENNFTHVEFMPILEHPLDESWGYQVTGYFSTTSRFGKPEDLMYLIDKFHEKNIGVILDWVPGHFPKDVHGLGRFDGTALYEHADPRQGEHKDWGTYIFNYGRNEVKNFLISNALYWFDKFHFDGVRVDAVASMLYLDYSREADEWVPNKFGGRENLEAIEFLQYFNSISHEYYPGIVTIAEESTDWQGVSKPTYLGGLGFSMKWNMGWMNDTLEYIEKNPIFRRYHQNSLTFSLVYAFSENFILVLSHDEVVHGKKSMLDKMPGEYWEKFANLRLFYSYMYAHPGKKLIFMGGEFGQWKEWNCKQSLDWDLLEYAPHNNLKNFIKDLNGVYKENNGLWENDFSGEGFEWIDFNDADNSVISFVRKGNNPDERIVCVFNFTPMVRYGYRLGVPDEGYYEEILNSDSENYFGSNNGNYGGVWSEQIPWQGKGYSIDITLPPLAGVYFKLKK</sequence>
<dbReference type="InterPro" id="IPR037439">
    <property type="entry name" value="Branching_enzy"/>
</dbReference>
<dbReference type="Gene3D" id="3.20.20.80">
    <property type="entry name" value="Glycosidases"/>
    <property type="match status" value="1"/>
</dbReference>
<dbReference type="InterPro" id="IPR017853">
    <property type="entry name" value="GH"/>
</dbReference>
<dbReference type="Gene3D" id="2.60.40.10">
    <property type="entry name" value="Immunoglobulins"/>
    <property type="match status" value="2"/>
</dbReference>